<evidence type="ECO:0000313" key="4">
    <source>
        <dbReference type="Proteomes" id="UP001501094"/>
    </source>
</evidence>
<dbReference type="InterPro" id="IPR036411">
    <property type="entry name" value="TorD-like_sf"/>
</dbReference>
<dbReference type="PANTHER" id="PTHR43680">
    <property type="entry name" value="NITRATE REDUCTASE MOLYBDENUM COFACTOR ASSEMBLY CHAPERONE"/>
    <property type="match status" value="1"/>
</dbReference>
<reference evidence="3 4" key="1">
    <citation type="journal article" date="2019" name="Int. J. Syst. Evol. Microbiol.">
        <title>The Global Catalogue of Microorganisms (GCM) 10K type strain sequencing project: providing services to taxonomists for standard genome sequencing and annotation.</title>
        <authorList>
            <consortium name="The Broad Institute Genomics Platform"/>
            <consortium name="The Broad Institute Genome Sequencing Center for Infectious Disease"/>
            <person name="Wu L."/>
            <person name="Ma J."/>
        </authorList>
    </citation>
    <scope>NUCLEOTIDE SEQUENCE [LARGE SCALE GENOMIC DNA]</scope>
    <source>
        <strain evidence="3 4">JCM 14326</strain>
    </source>
</reference>
<organism evidence="3 4">
    <name type="scientific">Myceligenerans crystallogenes</name>
    <dbReference type="NCBI Taxonomy" id="316335"/>
    <lineage>
        <taxon>Bacteria</taxon>
        <taxon>Bacillati</taxon>
        <taxon>Actinomycetota</taxon>
        <taxon>Actinomycetes</taxon>
        <taxon>Micrococcales</taxon>
        <taxon>Promicromonosporaceae</taxon>
        <taxon>Myceligenerans</taxon>
    </lineage>
</organism>
<dbReference type="RefSeq" id="WP_344098655.1">
    <property type="nucleotide sequence ID" value="NZ_BAAANL010000001.1"/>
</dbReference>
<keyword evidence="1" id="KW-0534">Nitrate assimilation</keyword>
<evidence type="ECO:0008006" key="5">
    <source>
        <dbReference type="Google" id="ProtNLM"/>
    </source>
</evidence>
<evidence type="ECO:0000313" key="3">
    <source>
        <dbReference type="EMBL" id="GAA1848269.1"/>
    </source>
</evidence>
<proteinExistence type="predicted"/>
<dbReference type="SUPFAM" id="SSF89155">
    <property type="entry name" value="TorD-like"/>
    <property type="match status" value="1"/>
</dbReference>
<dbReference type="Proteomes" id="UP001501094">
    <property type="component" value="Unassembled WGS sequence"/>
</dbReference>
<feature type="compositionally biased region" description="Gly residues" evidence="2">
    <location>
        <begin position="236"/>
        <end position="245"/>
    </location>
</feature>
<sequence length="266" mass="28150">MRFDLSKLAAIRGAAAERASAGTRPAAVRLSAAQRRTTQMAASLLLAYPDERALADARVVGDVVGHLPEPVGDLLAGLARELTDADPEALRARYVDTFDMKRRCTLHLSYYAAGDTRRRGVALVRFVQAYKAAGWTPSDDELPDYLPTVLEFCARAADGDEARIAGALLTGHRDGLEVLRRALADMRSPWAAAVEAVCRTLPEPDAATLARVRELVTAGPPAELVGLSGTARSGLPGFGDDGAPGGVTPHSGHVPDPAGRELLPWA</sequence>
<protein>
    <recommendedName>
        <fullName evidence="5">Respiratory nitrate reductase chaperone NarJ</fullName>
    </recommendedName>
</protein>
<dbReference type="EMBL" id="BAAANL010000001">
    <property type="protein sequence ID" value="GAA1848269.1"/>
    <property type="molecule type" value="Genomic_DNA"/>
</dbReference>
<dbReference type="InterPro" id="IPR020945">
    <property type="entry name" value="DMSO/NO3_reduct_chaperone"/>
</dbReference>
<evidence type="ECO:0000256" key="1">
    <source>
        <dbReference type="ARBA" id="ARBA00023063"/>
    </source>
</evidence>
<keyword evidence="4" id="KW-1185">Reference proteome</keyword>
<evidence type="ECO:0000256" key="2">
    <source>
        <dbReference type="SAM" id="MobiDB-lite"/>
    </source>
</evidence>
<dbReference type="Gene3D" id="1.10.3480.10">
    <property type="entry name" value="TorD-like"/>
    <property type="match status" value="1"/>
</dbReference>
<dbReference type="Pfam" id="PF02613">
    <property type="entry name" value="Nitrate_red_del"/>
    <property type="match status" value="1"/>
</dbReference>
<accession>A0ABN2N2J8</accession>
<name>A0ABN2N2J8_9MICO</name>
<comment type="caution">
    <text evidence="3">The sequence shown here is derived from an EMBL/GenBank/DDBJ whole genome shotgun (WGS) entry which is preliminary data.</text>
</comment>
<dbReference type="InterPro" id="IPR003765">
    <property type="entry name" value="NO3_reductase_chaperone_NarJ"/>
</dbReference>
<gene>
    <name evidence="3" type="ORF">GCM10009751_00470</name>
</gene>
<dbReference type="PANTHER" id="PTHR43680:SF2">
    <property type="entry name" value="NITRATE REDUCTASE MOLYBDENUM COFACTOR ASSEMBLY CHAPERONE NARJ"/>
    <property type="match status" value="1"/>
</dbReference>
<dbReference type="NCBIfam" id="TIGR00684">
    <property type="entry name" value="narJ"/>
    <property type="match status" value="1"/>
</dbReference>
<feature type="region of interest" description="Disordered" evidence="2">
    <location>
        <begin position="235"/>
        <end position="266"/>
    </location>
</feature>